<feature type="transmembrane region" description="Helical" evidence="1">
    <location>
        <begin position="37"/>
        <end position="60"/>
    </location>
</feature>
<feature type="transmembrane region" description="Helical" evidence="1">
    <location>
        <begin position="72"/>
        <end position="90"/>
    </location>
</feature>
<reference evidence="2 3" key="1">
    <citation type="submission" date="2014-08" db="EMBL/GenBank/DDBJ databases">
        <authorList>
            <person name="Hassan Y.I."/>
            <person name="Lepp D."/>
            <person name="Zhou T."/>
        </authorList>
    </citation>
    <scope>NUCLEOTIDE SEQUENCE [LARGE SCALE GENOMIC DNA]</scope>
    <source>
        <strain evidence="2 3">IFO13584</strain>
    </source>
</reference>
<dbReference type="Proteomes" id="UP000028981">
    <property type="component" value="Unassembled WGS sequence"/>
</dbReference>
<feature type="transmembrane region" description="Helical" evidence="1">
    <location>
        <begin position="174"/>
        <end position="194"/>
    </location>
</feature>
<sequence length="200" mass="21828">MSARFARLFAIVIALVAWVGIGIHVEAQWRLTGSLLGAIWVLAGYFTVLTNLLVAIAFTIQALRRDGLGPRAHAFVAINIALVGIVYALLLRGLVDLTAGAAVANVLLHMVTPVVVPLFWLLFVPRGALTMRDPLIWAIYPVVYLVYALVRGTAQGHFAYPFIDYIDLGIPQVAVTVIVITLAYLAAGWLMVLLDRRLAR</sequence>
<dbReference type="AlphaFoldDB" id="A0A087M403"/>
<keyword evidence="1" id="KW-1133">Transmembrane helix</keyword>
<dbReference type="InterPro" id="IPR049713">
    <property type="entry name" value="Pr6Pr-like"/>
</dbReference>
<protein>
    <recommendedName>
        <fullName evidence="4">Pr6Pr family membrane protein</fullName>
    </recommendedName>
</protein>
<evidence type="ECO:0000256" key="1">
    <source>
        <dbReference type="SAM" id="Phobius"/>
    </source>
</evidence>
<organism evidence="2 3">
    <name type="scientific">Devosia riboflavina</name>
    <dbReference type="NCBI Taxonomy" id="46914"/>
    <lineage>
        <taxon>Bacteria</taxon>
        <taxon>Pseudomonadati</taxon>
        <taxon>Pseudomonadota</taxon>
        <taxon>Alphaproteobacteria</taxon>
        <taxon>Hyphomicrobiales</taxon>
        <taxon>Devosiaceae</taxon>
        <taxon>Devosia</taxon>
    </lineage>
</organism>
<evidence type="ECO:0008006" key="4">
    <source>
        <dbReference type="Google" id="ProtNLM"/>
    </source>
</evidence>
<dbReference type="NCBIfam" id="NF038065">
    <property type="entry name" value="Pr6Pr"/>
    <property type="match status" value="1"/>
</dbReference>
<name>A0A087M403_9HYPH</name>
<dbReference type="STRING" id="46914.JP75_08750"/>
<proteinExistence type="predicted"/>
<evidence type="ECO:0000313" key="2">
    <source>
        <dbReference type="EMBL" id="KFL31606.1"/>
    </source>
</evidence>
<keyword evidence="1" id="KW-0812">Transmembrane</keyword>
<evidence type="ECO:0000313" key="3">
    <source>
        <dbReference type="Proteomes" id="UP000028981"/>
    </source>
</evidence>
<comment type="caution">
    <text evidence="2">The sequence shown here is derived from an EMBL/GenBank/DDBJ whole genome shotgun (WGS) entry which is preliminary data.</text>
</comment>
<keyword evidence="1" id="KW-0472">Membrane</keyword>
<dbReference type="EMBL" id="JQGC01000006">
    <property type="protein sequence ID" value="KFL31606.1"/>
    <property type="molecule type" value="Genomic_DNA"/>
</dbReference>
<keyword evidence="3" id="KW-1185">Reference proteome</keyword>
<feature type="transmembrane region" description="Helical" evidence="1">
    <location>
        <begin position="102"/>
        <end position="123"/>
    </location>
</feature>
<gene>
    <name evidence="2" type="ORF">JP75_08750</name>
</gene>
<accession>A0A087M403</accession>
<feature type="transmembrane region" description="Helical" evidence="1">
    <location>
        <begin position="135"/>
        <end position="154"/>
    </location>
</feature>